<proteinExistence type="inferred from homology"/>
<keyword evidence="5" id="KW-1185">Reference proteome</keyword>
<name>A0A132BB48_MOLSC</name>
<comment type="similarity">
    <text evidence="1">Belongs to the isochorismatase family.</text>
</comment>
<feature type="domain" description="Isochorismatase-like" evidence="3">
    <location>
        <begin position="10"/>
        <end position="205"/>
    </location>
</feature>
<dbReference type="PANTHER" id="PTHR43540">
    <property type="entry name" value="PEROXYUREIDOACRYLATE/UREIDOACRYLATE AMIDOHYDROLASE-RELATED"/>
    <property type="match status" value="1"/>
</dbReference>
<dbReference type="InterPro" id="IPR000868">
    <property type="entry name" value="Isochorismatase-like_dom"/>
</dbReference>
<dbReference type="EMBL" id="KQ947434">
    <property type="protein sequence ID" value="KUJ08887.1"/>
    <property type="molecule type" value="Genomic_DNA"/>
</dbReference>
<dbReference type="STRING" id="149040.A0A132BB48"/>
<evidence type="ECO:0000256" key="1">
    <source>
        <dbReference type="ARBA" id="ARBA00006336"/>
    </source>
</evidence>
<dbReference type="CDD" id="cd00431">
    <property type="entry name" value="cysteine_hydrolases"/>
    <property type="match status" value="1"/>
</dbReference>
<dbReference type="RefSeq" id="XP_018063242.1">
    <property type="nucleotide sequence ID" value="XM_018210074.1"/>
</dbReference>
<evidence type="ECO:0000313" key="5">
    <source>
        <dbReference type="Proteomes" id="UP000070700"/>
    </source>
</evidence>
<keyword evidence="2 4" id="KW-0378">Hydrolase</keyword>
<evidence type="ECO:0000313" key="4">
    <source>
        <dbReference type="EMBL" id="KUJ08887.1"/>
    </source>
</evidence>
<dbReference type="InterPro" id="IPR050272">
    <property type="entry name" value="Isochorismatase-like_hydrls"/>
</dbReference>
<reference evidence="4 5" key="1">
    <citation type="submission" date="2015-10" db="EMBL/GenBank/DDBJ databases">
        <title>Full genome of DAOMC 229536 Phialocephala scopiformis, a fungal endophyte of spruce producing the potent anti-insectan compound rugulosin.</title>
        <authorList>
            <consortium name="DOE Joint Genome Institute"/>
            <person name="Walker A.K."/>
            <person name="Frasz S.L."/>
            <person name="Seifert K.A."/>
            <person name="Miller J.D."/>
            <person name="Mondo S.J."/>
            <person name="Labutti K."/>
            <person name="Lipzen A."/>
            <person name="Dockter R."/>
            <person name="Kennedy M."/>
            <person name="Grigoriev I.V."/>
            <person name="Spatafora J.W."/>
        </authorList>
    </citation>
    <scope>NUCLEOTIDE SEQUENCE [LARGE SCALE GENOMIC DNA]</scope>
    <source>
        <strain evidence="4 5">CBS 120377</strain>
    </source>
</reference>
<accession>A0A132BB48</accession>
<evidence type="ECO:0000256" key="2">
    <source>
        <dbReference type="ARBA" id="ARBA00022801"/>
    </source>
</evidence>
<dbReference type="Gene3D" id="3.40.50.850">
    <property type="entry name" value="Isochorismatase-like"/>
    <property type="match status" value="1"/>
</dbReference>
<dbReference type="KEGG" id="psco:LY89DRAFT_599151"/>
<organism evidence="4 5">
    <name type="scientific">Mollisia scopiformis</name>
    <name type="common">Conifer needle endophyte fungus</name>
    <name type="synonym">Phialocephala scopiformis</name>
    <dbReference type="NCBI Taxonomy" id="149040"/>
    <lineage>
        <taxon>Eukaryota</taxon>
        <taxon>Fungi</taxon>
        <taxon>Dikarya</taxon>
        <taxon>Ascomycota</taxon>
        <taxon>Pezizomycotina</taxon>
        <taxon>Leotiomycetes</taxon>
        <taxon>Helotiales</taxon>
        <taxon>Mollisiaceae</taxon>
        <taxon>Mollisia</taxon>
    </lineage>
</organism>
<dbReference type="OrthoDB" id="167809at2759"/>
<dbReference type="InterPro" id="IPR036380">
    <property type="entry name" value="Isochorismatase-like_sf"/>
</dbReference>
<dbReference type="AlphaFoldDB" id="A0A132BB48"/>
<dbReference type="Proteomes" id="UP000070700">
    <property type="component" value="Unassembled WGS sequence"/>
</dbReference>
<dbReference type="SUPFAM" id="SSF52499">
    <property type="entry name" value="Isochorismatase-like hydrolases"/>
    <property type="match status" value="1"/>
</dbReference>
<evidence type="ECO:0000259" key="3">
    <source>
        <dbReference type="Pfam" id="PF00857"/>
    </source>
</evidence>
<sequence>MEETRTKSTCALVVIDVQNEFLSTKGNFPISNDCKPNLVKNLKNLIPQFRQSGGHVIWVQAIYKNRTEEPARMKEQTKGNGILGNNEWLTVATHVFPTPCCEAGSFGAQIYPEVFTLAAPDDAVVTKGGYSAFNESTALLEALRERKVTNVYFCGVASGTCVLATVLDAVKLGDLQVHVVPDCMGWRRYNTHEAAIARFQELKVNLINSSEVELTTSSPWTPPYTTKSDET</sequence>
<dbReference type="GO" id="GO:0016787">
    <property type="term" value="F:hydrolase activity"/>
    <property type="evidence" value="ECO:0007669"/>
    <property type="project" value="UniProtKB-KW"/>
</dbReference>
<dbReference type="GeneID" id="28819800"/>
<gene>
    <name evidence="4" type="ORF">LY89DRAFT_599151</name>
</gene>
<protein>
    <submittedName>
        <fullName evidence="4">Isochorismatase hydrolase</fullName>
    </submittedName>
</protein>
<dbReference type="Pfam" id="PF00857">
    <property type="entry name" value="Isochorismatase"/>
    <property type="match status" value="1"/>
</dbReference>
<dbReference type="InParanoid" id="A0A132BB48"/>